<evidence type="ECO:0000313" key="2">
    <source>
        <dbReference type="Proteomes" id="UP000028545"/>
    </source>
</evidence>
<evidence type="ECO:0008006" key="3">
    <source>
        <dbReference type="Google" id="ProtNLM"/>
    </source>
</evidence>
<dbReference type="Proteomes" id="UP000028545">
    <property type="component" value="Unassembled WGS sequence"/>
</dbReference>
<proteinExistence type="predicted"/>
<dbReference type="KEGG" id="sapo:SAPIO_CDS0279"/>
<keyword evidence="2" id="KW-1185">Reference proteome</keyword>
<dbReference type="VEuPathDB" id="FungiDB:SAPIO_CDS0279"/>
<dbReference type="OMA" id="SHRKLAC"/>
<sequence>MTETLGVVASGVAIAQLAAFAGGAVVKLKQLWDDVRDVPENIDLLMQQLDCLDPALWEFEQTVGQRDLPPEIWNDMAARRSAEFCRKALGKLEDLAVDLSTQINSSRRSHRKLACAKAILKKDQLKRLEKQLETAVGMLQLAQQGYIISQRTKSNLRWKGSSTTGSFGFERNSRSFWGGFRPPWWLRGVLYALELRVGMSYGGWKFSLRGYSMRPSDSPVFRAAVSGDAETLQAMFQAGEASPYDCDEFGTSLLMVQVERPF</sequence>
<dbReference type="EMBL" id="JOWA01000011">
    <property type="protein sequence ID" value="KEZ46932.1"/>
    <property type="molecule type" value="Genomic_DNA"/>
</dbReference>
<protein>
    <recommendedName>
        <fullName evidence="3">Fungal N-terminal domain-containing protein</fullName>
    </recommendedName>
</protein>
<name>A0A084GHX0_PSEDA</name>
<dbReference type="GeneID" id="27718431"/>
<gene>
    <name evidence="1" type="ORF">SAPIO_CDS0279</name>
</gene>
<reference evidence="1 2" key="1">
    <citation type="journal article" date="2014" name="Genome Announc.">
        <title>Draft genome sequence of the pathogenic fungus Scedosporium apiospermum.</title>
        <authorList>
            <person name="Vandeputte P."/>
            <person name="Ghamrawi S."/>
            <person name="Rechenmann M."/>
            <person name="Iltis A."/>
            <person name="Giraud S."/>
            <person name="Fleury M."/>
            <person name="Thornton C."/>
            <person name="Delhaes L."/>
            <person name="Meyer W."/>
            <person name="Papon N."/>
            <person name="Bouchara J.P."/>
        </authorList>
    </citation>
    <scope>NUCLEOTIDE SEQUENCE [LARGE SCALE GENOMIC DNA]</scope>
    <source>
        <strain evidence="1 2">IHEM 14462</strain>
    </source>
</reference>
<dbReference type="OrthoDB" id="3200163at2759"/>
<dbReference type="RefSeq" id="XP_016646731.1">
    <property type="nucleotide sequence ID" value="XM_016783098.1"/>
</dbReference>
<dbReference type="HOGENOM" id="CLU_025581_0_0_1"/>
<comment type="caution">
    <text evidence="1">The sequence shown here is derived from an EMBL/GenBank/DDBJ whole genome shotgun (WGS) entry which is preliminary data.</text>
</comment>
<accession>A0A084GHX0</accession>
<evidence type="ECO:0000313" key="1">
    <source>
        <dbReference type="EMBL" id="KEZ46932.1"/>
    </source>
</evidence>
<dbReference type="AlphaFoldDB" id="A0A084GHX0"/>
<organism evidence="1 2">
    <name type="scientific">Pseudallescheria apiosperma</name>
    <name type="common">Scedosporium apiospermum</name>
    <dbReference type="NCBI Taxonomy" id="563466"/>
    <lineage>
        <taxon>Eukaryota</taxon>
        <taxon>Fungi</taxon>
        <taxon>Dikarya</taxon>
        <taxon>Ascomycota</taxon>
        <taxon>Pezizomycotina</taxon>
        <taxon>Sordariomycetes</taxon>
        <taxon>Hypocreomycetidae</taxon>
        <taxon>Microascales</taxon>
        <taxon>Microascaceae</taxon>
        <taxon>Scedosporium</taxon>
    </lineage>
</organism>